<feature type="signal peptide" evidence="1">
    <location>
        <begin position="1"/>
        <end position="20"/>
    </location>
</feature>
<dbReference type="AlphaFoldDB" id="K4ICC3"/>
<dbReference type="EMBL" id="CP003879">
    <property type="protein sequence ID" value="AFU67523.1"/>
    <property type="molecule type" value="Genomic_DNA"/>
</dbReference>
<dbReference type="KEGG" id="ptq:P700755_000500"/>
<evidence type="ECO:0000313" key="2">
    <source>
        <dbReference type="EMBL" id="AFU67523.1"/>
    </source>
</evidence>
<dbReference type="OrthoDB" id="1111178at2"/>
<dbReference type="RefSeq" id="WP_015023141.1">
    <property type="nucleotide sequence ID" value="NC_018721.1"/>
</dbReference>
<name>K4ICC3_PSYTT</name>
<keyword evidence="1" id="KW-0732">Signal</keyword>
<evidence type="ECO:0000313" key="3">
    <source>
        <dbReference type="Proteomes" id="UP000008514"/>
    </source>
</evidence>
<dbReference type="HOGENOM" id="CLU_040643_0_0_10"/>
<dbReference type="InterPro" id="IPR011050">
    <property type="entry name" value="Pectin_lyase_fold/virulence"/>
</dbReference>
<dbReference type="eggNOG" id="ENOG502Z7PX">
    <property type="taxonomic scope" value="Bacteria"/>
</dbReference>
<evidence type="ECO:0008006" key="4">
    <source>
        <dbReference type="Google" id="ProtNLM"/>
    </source>
</evidence>
<dbReference type="STRING" id="313595.P700755_000500"/>
<protein>
    <recommendedName>
        <fullName evidence="4">Lipoprotein</fullName>
    </recommendedName>
</protein>
<reference evidence="2" key="2">
    <citation type="submission" date="2012-09" db="EMBL/GenBank/DDBJ databases">
        <title>The complete sequence of Psychroflexus torquis an extreme psychrophile from sea-ice that is stimulated by light.</title>
        <authorList>
            <person name="Feng S."/>
            <person name="Powell S.M."/>
            <person name="Bowman J.P."/>
        </authorList>
    </citation>
    <scope>NUCLEOTIDE SEQUENCE [LARGE SCALE GENOMIC DNA]</scope>
    <source>
        <strain evidence="2">ATCC 700755</strain>
    </source>
</reference>
<dbReference type="SUPFAM" id="SSF51126">
    <property type="entry name" value="Pectin lyase-like"/>
    <property type="match status" value="1"/>
</dbReference>
<reference evidence="2" key="1">
    <citation type="submission" date="2006-03" db="EMBL/GenBank/DDBJ databases">
        <authorList>
            <person name="Bowman J."/>
            <person name="Ferriera S."/>
            <person name="Johnson J."/>
            <person name="Kravitz S."/>
            <person name="Halpern A."/>
            <person name="Remington K."/>
            <person name="Beeson K."/>
            <person name="Tran B."/>
            <person name="Rogers Y.-H."/>
            <person name="Friedman R."/>
            <person name="Venter J.C."/>
        </authorList>
    </citation>
    <scope>NUCLEOTIDE SEQUENCE [LARGE SCALE GENOMIC DNA]</scope>
    <source>
        <strain evidence="2">ATCC 700755</strain>
    </source>
</reference>
<sequence length="516" mass="57311">MKQICFILVALGLLSMTSCRDDFETEPSFGSLEFSRDTVYLDTVFTDIGSSTYSFKVYNRSSQDISIPNVQLNQGESSNFRLNVDGVAGKSISNINVLAKDSIFVFVEVTADIQDLSQNELSFLYSDQINFDSGVNLQQVELVTLVQDAIFLFPERFEDGSSETLTLGIDEEGEAIQIDGFILDAEHLTFTKEKPYVIYGFAGVPSGETLTIEAGARIHFHTNSGIIAANNASVQAIGGLSSDPELLENEIIFEGDRLEPEYSNIPGQWASIWLTEGSTNHNFEHVTIKNSTVGILMDSNDGSAQPTLTIKNTQIYNSANVGLLARTGFIDAENLVINNSGQASLNLSLGGRYNFRHSTFANYWQNSFRQFPSVLIENNLQSGETLFISDLIEANFSNCIIYGNESIELLFNRVEDAAFNYNFKNCLVRFRDFNNQFSENELYDFDNTSLFENILLNESPQFLDAQNNQLIIGEESAANNLGGQSTANQVPFDILGVDRTQNPDVGAYQSIQFEEQ</sequence>
<proteinExistence type="predicted"/>
<accession>K4ICC3</accession>
<keyword evidence="3" id="KW-1185">Reference proteome</keyword>
<feature type="chain" id="PRO_5003879289" description="Lipoprotein" evidence="1">
    <location>
        <begin position="21"/>
        <end position="516"/>
    </location>
</feature>
<evidence type="ECO:0000256" key="1">
    <source>
        <dbReference type="SAM" id="SignalP"/>
    </source>
</evidence>
<organism evidence="2 3">
    <name type="scientific">Psychroflexus torquis (strain ATCC 700755 / CIP 106069 / ACAM 623)</name>
    <dbReference type="NCBI Taxonomy" id="313595"/>
    <lineage>
        <taxon>Bacteria</taxon>
        <taxon>Pseudomonadati</taxon>
        <taxon>Bacteroidota</taxon>
        <taxon>Flavobacteriia</taxon>
        <taxon>Flavobacteriales</taxon>
        <taxon>Flavobacteriaceae</taxon>
        <taxon>Psychroflexus</taxon>
    </lineage>
</organism>
<dbReference type="Proteomes" id="UP000008514">
    <property type="component" value="Chromosome"/>
</dbReference>
<dbReference type="PROSITE" id="PS51257">
    <property type="entry name" value="PROKAR_LIPOPROTEIN"/>
    <property type="match status" value="1"/>
</dbReference>
<gene>
    <name evidence="2" type="ordered locus">P700755_000500</name>
</gene>